<evidence type="ECO:0000256" key="1">
    <source>
        <dbReference type="SAM" id="MobiDB-lite"/>
    </source>
</evidence>
<name>A0A0C3MX53_PISTI</name>
<dbReference type="EMBL" id="KN832164">
    <property type="protein sequence ID" value="KIN93484.1"/>
    <property type="molecule type" value="Genomic_DNA"/>
</dbReference>
<sequence length="137" mass="15572">MGTEEQAELRFWLFAQVIIVSNRAIRCYQPSSCKVTIVGWVDTWDNKRSAARVLSVVDPPVGGWTSRGRARRGQRNGSDLRQSLVTKEEDRRHAEGTPPTTRRSATEDSLTPSSYEDYRLGDVQELVQVEEARLYSE</sequence>
<reference evidence="3" key="2">
    <citation type="submission" date="2015-01" db="EMBL/GenBank/DDBJ databases">
        <title>Evolutionary Origins and Diversification of the Mycorrhizal Mutualists.</title>
        <authorList>
            <consortium name="DOE Joint Genome Institute"/>
            <consortium name="Mycorrhizal Genomics Consortium"/>
            <person name="Kohler A."/>
            <person name="Kuo A."/>
            <person name="Nagy L.G."/>
            <person name="Floudas D."/>
            <person name="Copeland A."/>
            <person name="Barry K.W."/>
            <person name="Cichocki N."/>
            <person name="Veneault-Fourrey C."/>
            <person name="LaButti K."/>
            <person name="Lindquist E.A."/>
            <person name="Lipzen A."/>
            <person name="Lundell T."/>
            <person name="Morin E."/>
            <person name="Murat C."/>
            <person name="Riley R."/>
            <person name="Ohm R."/>
            <person name="Sun H."/>
            <person name="Tunlid A."/>
            <person name="Henrissat B."/>
            <person name="Grigoriev I.V."/>
            <person name="Hibbett D.S."/>
            <person name="Martin F."/>
        </authorList>
    </citation>
    <scope>NUCLEOTIDE SEQUENCE [LARGE SCALE GENOMIC DNA]</scope>
    <source>
        <strain evidence="3">Marx 270</strain>
    </source>
</reference>
<feature type="region of interest" description="Disordered" evidence="1">
    <location>
        <begin position="60"/>
        <end position="117"/>
    </location>
</feature>
<feature type="compositionally biased region" description="Polar residues" evidence="1">
    <location>
        <begin position="75"/>
        <end position="85"/>
    </location>
</feature>
<dbReference type="InParanoid" id="A0A0C3MX53"/>
<accession>A0A0C3MX53</accession>
<gene>
    <name evidence="2" type="ORF">M404DRAFT_36069</name>
</gene>
<evidence type="ECO:0000313" key="3">
    <source>
        <dbReference type="Proteomes" id="UP000054217"/>
    </source>
</evidence>
<keyword evidence="3" id="KW-1185">Reference proteome</keyword>
<dbReference type="Proteomes" id="UP000054217">
    <property type="component" value="Unassembled WGS sequence"/>
</dbReference>
<feature type="compositionally biased region" description="Polar residues" evidence="1">
    <location>
        <begin position="98"/>
        <end position="114"/>
    </location>
</feature>
<proteinExistence type="predicted"/>
<reference evidence="2 3" key="1">
    <citation type="submission" date="2014-04" db="EMBL/GenBank/DDBJ databases">
        <authorList>
            <consortium name="DOE Joint Genome Institute"/>
            <person name="Kuo A."/>
            <person name="Kohler A."/>
            <person name="Costa M.D."/>
            <person name="Nagy L.G."/>
            <person name="Floudas D."/>
            <person name="Copeland A."/>
            <person name="Barry K.W."/>
            <person name="Cichocki N."/>
            <person name="Veneault-Fourrey C."/>
            <person name="LaButti K."/>
            <person name="Lindquist E.A."/>
            <person name="Lipzen A."/>
            <person name="Lundell T."/>
            <person name="Morin E."/>
            <person name="Murat C."/>
            <person name="Sun H."/>
            <person name="Tunlid A."/>
            <person name="Henrissat B."/>
            <person name="Grigoriev I.V."/>
            <person name="Hibbett D.S."/>
            <person name="Martin F."/>
            <person name="Nordberg H.P."/>
            <person name="Cantor M.N."/>
            <person name="Hua S.X."/>
        </authorList>
    </citation>
    <scope>NUCLEOTIDE SEQUENCE [LARGE SCALE GENOMIC DNA]</scope>
    <source>
        <strain evidence="2 3">Marx 270</strain>
    </source>
</reference>
<feature type="compositionally biased region" description="Basic and acidic residues" evidence="1">
    <location>
        <begin position="86"/>
        <end position="95"/>
    </location>
</feature>
<evidence type="ECO:0000313" key="2">
    <source>
        <dbReference type="EMBL" id="KIN93484.1"/>
    </source>
</evidence>
<organism evidence="2 3">
    <name type="scientific">Pisolithus tinctorius Marx 270</name>
    <dbReference type="NCBI Taxonomy" id="870435"/>
    <lineage>
        <taxon>Eukaryota</taxon>
        <taxon>Fungi</taxon>
        <taxon>Dikarya</taxon>
        <taxon>Basidiomycota</taxon>
        <taxon>Agaricomycotina</taxon>
        <taxon>Agaricomycetes</taxon>
        <taxon>Agaricomycetidae</taxon>
        <taxon>Boletales</taxon>
        <taxon>Sclerodermatineae</taxon>
        <taxon>Pisolithaceae</taxon>
        <taxon>Pisolithus</taxon>
    </lineage>
</organism>
<dbReference type="AlphaFoldDB" id="A0A0C3MX53"/>
<dbReference type="HOGENOM" id="CLU_1865944_0_0_1"/>
<protein>
    <submittedName>
        <fullName evidence="2">Uncharacterized protein</fullName>
    </submittedName>
</protein>